<dbReference type="HOGENOM" id="CLU_803468_0_0_7"/>
<dbReference type="Pfam" id="PF00882">
    <property type="entry name" value="Zn_dep_PLPC"/>
    <property type="match status" value="1"/>
</dbReference>
<dbReference type="EMBL" id="CP000252">
    <property type="protein sequence ID" value="ABC77928.1"/>
    <property type="molecule type" value="Genomic_DNA"/>
</dbReference>
<dbReference type="AlphaFoldDB" id="Q2LV15"/>
<dbReference type="InterPro" id="IPR029002">
    <property type="entry name" value="PLPC/GPLD1"/>
</dbReference>
<dbReference type="Proteomes" id="UP000001933">
    <property type="component" value="Chromosome"/>
</dbReference>
<accession>Q2LV15</accession>
<name>Q2LV15_SYNAS</name>
<reference evidence="2 3" key="1">
    <citation type="journal article" date="2007" name="Proc. Natl. Acad. Sci. U.S.A.">
        <title>The genome of Syntrophus aciditrophicus: life at the thermodynamic limit of microbial growth.</title>
        <authorList>
            <person name="McInerney M.J."/>
            <person name="Rohlin L."/>
            <person name="Mouttaki H."/>
            <person name="Kim U."/>
            <person name="Krupp R.S."/>
            <person name="Rios-Hernandez L."/>
            <person name="Sieber J."/>
            <person name="Struchtemeyer C.G."/>
            <person name="Bhattacharyya A."/>
            <person name="Campbell J.W."/>
            <person name="Gunsalus R.P."/>
        </authorList>
    </citation>
    <scope>NUCLEOTIDE SEQUENCE [LARGE SCALE GENOMIC DNA]</scope>
    <source>
        <strain evidence="2 3">SB</strain>
    </source>
</reference>
<gene>
    <name evidence="2" type="ORF">SYN_00507</name>
</gene>
<evidence type="ECO:0000259" key="1">
    <source>
        <dbReference type="Pfam" id="PF00882"/>
    </source>
</evidence>
<dbReference type="RefSeq" id="WP_011417949.1">
    <property type="nucleotide sequence ID" value="NC_007759.1"/>
</dbReference>
<evidence type="ECO:0000313" key="3">
    <source>
        <dbReference type="Proteomes" id="UP000001933"/>
    </source>
</evidence>
<protein>
    <submittedName>
        <fullName evidence="2">Hypothetical cytosolic protein</fullName>
    </submittedName>
</protein>
<dbReference type="STRING" id="56780.SYN_00507"/>
<proteinExistence type="predicted"/>
<feature type="domain" description="Phospholipase C/D" evidence="1">
    <location>
        <begin position="7"/>
        <end position="196"/>
    </location>
</feature>
<keyword evidence="3" id="KW-1185">Reference proteome</keyword>
<dbReference type="OrthoDB" id="8451635at2"/>
<dbReference type="eggNOG" id="ENOG502ZAN4">
    <property type="taxonomic scope" value="Bacteria"/>
</dbReference>
<sequence length="324" mass="36979">MPATFAHCLLAREAMERFGKSKLFPGVLKTKNHFVVMGATGPDYPYLTDVMKYGVLHIGHNWANRMHYENIDGFILEGIKKLSSMNKTSEEFKNCLAWFSGYVSHVVADSYLHPVVNSTVHGIYLFTNEKHGRCELVQDIYIFKKMTDTDICAAAARDRNSFGYLSILDDCSDPQDLDKIHPHIRVFWSELLKAAHPYASDYFGDLNLDEWHKNYKGRVDFAADSQSIFRHVLDIANAPRYVPWTASSISKEERSKYIDNVETPRGTKQSYDTLFSLVADQIAATWNALFPYIKNGQVPPATLVKDWNLDTGVDESKIDFWKEA</sequence>
<dbReference type="DNASU" id="3883871"/>
<evidence type="ECO:0000313" key="2">
    <source>
        <dbReference type="EMBL" id="ABC77928.1"/>
    </source>
</evidence>
<dbReference type="InParanoid" id="Q2LV15"/>
<dbReference type="KEGG" id="sat:SYN_00507"/>
<organism evidence="2 3">
    <name type="scientific">Syntrophus aciditrophicus (strain SB)</name>
    <dbReference type="NCBI Taxonomy" id="56780"/>
    <lineage>
        <taxon>Bacteria</taxon>
        <taxon>Pseudomonadati</taxon>
        <taxon>Thermodesulfobacteriota</taxon>
        <taxon>Syntrophia</taxon>
        <taxon>Syntrophales</taxon>
        <taxon>Syntrophaceae</taxon>
        <taxon>Syntrophus</taxon>
    </lineage>
</organism>